<comment type="caution">
    <text evidence="1">The sequence shown here is derived from an EMBL/GenBank/DDBJ whole genome shotgun (WGS) entry which is preliminary data.</text>
</comment>
<sequence length="130" mass="15207">MNLFSPEIQWCQYQMVTSTFHQVIKALCHPGNSSRLKEKCQSQIPMTPSSNHWAFSFTVFLQGNTGSSFSRDIQEAVPKQFSKFQCSVNPPWQPHSFNTVWINQDLYFIHTPWEDHSTQFISQFDKVYIP</sequence>
<dbReference type="AlphaFoldDB" id="A0A9Q3DUC1"/>
<evidence type="ECO:0000313" key="2">
    <source>
        <dbReference type="Proteomes" id="UP000765509"/>
    </source>
</evidence>
<keyword evidence="2" id="KW-1185">Reference proteome</keyword>
<dbReference type="EMBL" id="AVOT02021368">
    <property type="protein sequence ID" value="MBW0510150.1"/>
    <property type="molecule type" value="Genomic_DNA"/>
</dbReference>
<name>A0A9Q3DUC1_9BASI</name>
<reference evidence="1" key="1">
    <citation type="submission" date="2021-03" db="EMBL/GenBank/DDBJ databases">
        <title>Draft genome sequence of rust myrtle Austropuccinia psidii MF-1, a brazilian biotype.</title>
        <authorList>
            <person name="Quecine M.C."/>
            <person name="Pachon D.M.R."/>
            <person name="Bonatelli M.L."/>
            <person name="Correr F.H."/>
            <person name="Franceschini L.M."/>
            <person name="Leite T.F."/>
            <person name="Margarido G.R.A."/>
            <person name="Almeida C.A."/>
            <person name="Ferrarezi J.A."/>
            <person name="Labate C.A."/>
        </authorList>
    </citation>
    <scope>NUCLEOTIDE SEQUENCE</scope>
    <source>
        <strain evidence="1">MF-1</strain>
    </source>
</reference>
<gene>
    <name evidence="1" type="ORF">O181_049865</name>
</gene>
<accession>A0A9Q3DUC1</accession>
<proteinExistence type="predicted"/>
<evidence type="ECO:0000313" key="1">
    <source>
        <dbReference type="EMBL" id="MBW0510150.1"/>
    </source>
</evidence>
<dbReference type="Proteomes" id="UP000765509">
    <property type="component" value="Unassembled WGS sequence"/>
</dbReference>
<protein>
    <submittedName>
        <fullName evidence="1">Uncharacterized protein</fullName>
    </submittedName>
</protein>
<organism evidence="1 2">
    <name type="scientific">Austropuccinia psidii MF-1</name>
    <dbReference type="NCBI Taxonomy" id="1389203"/>
    <lineage>
        <taxon>Eukaryota</taxon>
        <taxon>Fungi</taxon>
        <taxon>Dikarya</taxon>
        <taxon>Basidiomycota</taxon>
        <taxon>Pucciniomycotina</taxon>
        <taxon>Pucciniomycetes</taxon>
        <taxon>Pucciniales</taxon>
        <taxon>Sphaerophragmiaceae</taxon>
        <taxon>Austropuccinia</taxon>
    </lineage>
</organism>